<evidence type="ECO:0000256" key="8">
    <source>
        <dbReference type="RuleBase" id="RU004561"/>
    </source>
</evidence>
<dbReference type="Gene3D" id="2.40.330.10">
    <property type="entry name" value="DNA-binding pseudobarrel domain"/>
    <property type="match status" value="1"/>
</dbReference>
<dbReference type="PANTHER" id="PTHR31384:SF102">
    <property type="entry name" value="AUXIN RESPONSE FACTOR 4"/>
    <property type="match status" value="1"/>
</dbReference>
<dbReference type="PANTHER" id="PTHR31384">
    <property type="entry name" value="AUXIN RESPONSE FACTOR 4-RELATED"/>
    <property type="match status" value="1"/>
</dbReference>
<keyword evidence="6 8" id="KW-0539">Nucleus</keyword>
<evidence type="ECO:0000259" key="11">
    <source>
        <dbReference type="PROSITE" id="PS51745"/>
    </source>
</evidence>
<dbReference type="InterPro" id="IPR053793">
    <property type="entry name" value="PB1-like"/>
</dbReference>
<dbReference type="EMBL" id="JBDFQZ010000011">
    <property type="protein sequence ID" value="KAK9676749.1"/>
    <property type="molecule type" value="Genomic_DNA"/>
</dbReference>
<proteinExistence type="inferred from homology"/>
<dbReference type="GO" id="GO:0009734">
    <property type="term" value="P:auxin-activated signaling pathway"/>
    <property type="evidence" value="ECO:0007669"/>
    <property type="project" value="UniProtKB-KW"/>
</dbReference>
<comment type="function">
    <text evidence="8">Auxin response factors (ARFs) are transcriptional factors that bind specifically to the DNA sequence 5'-TGTCTC-3' found in the auxin-responsive promoter elements (AuxREs).</text>
</comment>
<evidence type="ECO:0000256" key="3">
    <source>
        <dbReference type="ARBA" id="ARBA00023015"/>
    </source>
</evidence>
<dbReference type="SUPFAM" id="SSF101936">
    <property type="entry name" value="DNA-binding pseudobarrel domain"/>
    <property type="match status" value="1"/>
</dbReference>
<protein>
    <recommendedName>
        <fullName evidence="8">Auxin response factor</fullName>
    </recommendedName>
</protein>
<comment type="similarity">
    <text evidence="2 8">Belongs to the ARF family.</text>
</comment>
<name>A0AAW1HK50_SAPOF</name>
<dbReference type="FunFam" id="3.10.20.90:FF:000047">
    <property type="entry name" value="Auxin response factor"/>
    <property type="match status" value="1"/>
</dbReference>
<evidence type="ECO:0000313" key="12">
    <source>
        <dbReference type="EMBL" id="KAK9676749.1"/>
    </source>
</evidence>
<dbReference type="PROSITE" id="PS51745">
    <property type="entry name" value="PB1"/>
    <property type="match status" value="1"/>
</dbReference>
<dbReference type="Gene3D" id="3.10.20.90">
    <property type="entry name" value="Phosphatidylinositol 3-kinase Catalytic Subunit, Chain A, domain 1"/>
    <property type="match status" value="1"/>
</dbReference>
<dbReference type="InterPro" id="IPR010525">
    <property type="entry name" value="ARF_dom"/>
</dbReference>
<sequence length="607" mass="67088">MEIDLNHNAAENGGEYEKGSACDCKSCSSCLIYKELWHACVGSLTSLPMKGNVVVYFPQGHLDQLAASSAYTSPPLDFSTYGLQPQLFCTVVNIQLLSNKENDEVYTQLSLLPMPEMGNTDLGNKGVEGLGGEEDGTNFLPKSTPHMFCKTLTASDTSTHGGFSVPRRAAEDCFPPLDYKLQRPSQELVAKDLHGVEWRFRHIYRGQPRRHLLTTGWSIFVSQKNLVSGDAVLFLRGEDGELRLGIRRALRPKSGLPDSVIGKQNAYPNVLSAVANAVSTNAMFHVFYNPRASHPEFVVPYQRFAKSISNPISTGTRFKMKFDMDDSPERRCSGVIIGASDMDPYKWPGSKWRCLMVRWDDEIVGDNYDRVSPWEIDPSVSLPPQCIQSSPRLKKLKTGLPASPTNLVHDNVSFGSSSILSDIIKEQVYKPDVPDFLNTNLEDPKGGSANGSSPNYKLFGFQLERESSAATIDISGKRSCTKVHKQGSLVGRAIDLSKLKSYEDLVNELEHLFGMDGLLRDPAKGWSILYTDKENDVMVVGDDPWHEFCNVVSKINIHTREEVEKMTIGMVADDNHSCLEEAPGLLTDASKTSSVGQPHSSPTVIKT</sequence>
<dbReference type="Gene3D" id="2.30.30.1040">
    <property type="match status" value="1"/>
</dbReference>
<gene>
    <name evidence="12" type="ORF">RND81_11G097600</name>
</gene>
<dbReference type="Proteomes" id="UP001443914">
    <property type="component" value="Unassembled WGS sequence"/>
</dbReference>
<feature type="domain" description="PB1" evidence="11">
    <location>
        <begin position="478"/>
        <end position="562"/>
    </location>
</feature>
<dbReference type="PROSITE" id="PS50863">
    <property type="entry name" value="B3"/>
    <property type="match status" value="1"/>
</dbReference>
<accession>A0AAW1HK50</accession>
<evidence type="ECO:0000313" key="13">
    <source>
        <dbReference type="Proteomes" id="UP001443914"/>
    </source>
</evidence>
<comment type="caution">
    <text evidence="12">The sequence shown here is derived from an EMBL/GenBank/DDBJ whole genome shotgun (WGS) entry which is preliminary data.</text>
</comment>
<dbReference type="InterPro" id="IPR015300">
    <property type="entry name" value="DNA-bd_pseudobarrel_sf"/>
</dbReference>
<keyword evidence="3 8" id="KW-0805">Transcription regulation</keyword>
<keyword evidence="4 8" id="KW-0238">DNA-binding</keyword>
<dbReference type="FunFam" id="2.40.330.10:FF:000001">
    <property type="entry name" value="Auxin response factor"/>
    <property type="match status" value="1"/>
</dbReference>
<reference evidence="12" key="1">
    <citation type="submission" date="2024-03" db="EMBL/GenBank/DDBJ databases">
        <title>WGS assembly of Saponaria officinalis var. Norfolk2.</title>
        <authorList>
            <person name="Jenkins J."/>
            <person name="Shu S."/>
            <person name="Grimwood J."/>
            <person name="Barry K."/>
            <person name="Goodstein D."/>
            <person name="Schmutz J."/>
            <person name="Leebens-Mack J."/>
            <person name="Osbourn A."/>
        </authorList>
    </citation>
    <scope>NUCLEOTIDE SEQUENCE [LARGE SCALE GENOMIC DNA]</scope>
    <source>
        <strain evidence="12">JIC</strain>
    </source>
</reference>
<dbReference type="Pfam" id="PF06507">
    <property type="entry name" value="ARF_AD"/>
    <property type="match status" value="1"/>
</dbReference>
<keyword evidence="5 8" id="KW-0804">Transcription</keyword>
<feature type="domain" description="TF-B3" evidence="10">
    <location>
        <begin position="148"/>
        <end position="250"/>
    </location>
</feature>
<dbReference type="GO" id="GO:0005634">
    <property type="term" value="C:nucleus"/>
    <property type="evidence" value="ECO:0007669"/>
    <property type="project" value="UniProtKB-SubCell"/>
</dbReference>
<keyword evidence="13" id="KW-1185">Reference proteome</keyword>
<dbReference type="FunFam" id="2.30.30.1040:FF:000001">
    <property type="entry name" value="Auxin response factor"/>
    <property type="match status" value="1"/>
</dbReference>
<evidence type="ECO:0000256" key="2">
    <source>
        <dbReference type="ARBA" id="ARBA00007853"/>
    </source>
</evidence>
<dbReference type="CDD" id="cd10017">
    <property type="entry name" value="B3_DNA"/>
    <property type="match status" value="1"/>
</dbReference>
<evidence type="ECO:0000259" key="10">
    <source>
        <dbReference type="PROSITE" id="PS50863"/>
    </source>
</evidence>
<evidence type="ECO:0000256" key="1">
    <source>
        <dbReference type="ARBA" id="ARBA00004123"/>
    </source>
</evidence>
<dbReference type="InterPro" id="IPR003340">
    <property type="entry name" value="B3_DNA-bd"/>
</dbReference>
<dbReference type="Pfam" id="PF02362">
    <property type="entry name" value="B3"/>
    <property type="match status" value="1"/>
</dbReference>
<feature type="region of interest" description="Disordered" evidence="9">
    <location>
        <begin position="588"/>
        <end position="607"/>
    </location>
</feature>
<organism evidence="12 13">
    <name type="scientific">Saponaria officinalis</name>
    <name type="common">Common soapwort</name>
    <name type="synonym">Lychnis saponaria</name>
    <dbReference type="NCBI Taxonomy" id="3572"/>
    <lineage>
        <taxon>Eukaryota</taxon>
        <taxon>Viridiplantae</taxon>
        <taxon>Streptophyta</taxon>
        <taxon>Embryophyta</taxon>
        <taxon>Tracheophyta</taxon>
        <taxon>Spermatophyta</taxon>
        <taxon>Magnoliopsida</taxon>
        <taxon>eudicotyledons</taxon>
        <taxon>Gunneridae</taxon>
        <taxon>Pentapetalae</taxon>
        <taxon>Caryophyllales</taxon>
        <taxon>Caryophyllaceae</taxon>
        <taxon>Caryophylleae</taxon>
        <taxon>Saponaria</taxon>
    </lineage>
</organism>
<evidence type="ECO:0000256" key="5">
    <source>
        <dbReference type="ARBA" id="ARBA00023163"/>
    </source>
</evidence>
<feature type="compositionally biased region" description="Polar residues" evidence="9">
    <location>
        <begin position="589"/>
        <end position="607"/>
    </location>
</feature>
<keyword evidence="7 8" id="KW-0927">Auxin signaling pathway</keyword>
<dbReference type="InterPro" id="IPR044835">
    <property type="entry name" value="ARF_plant"/>
</dbReference>
<dbReference type="GO" id="GO:0006355">
    <property type="term" value="P:regulation of DNA-templated transcription"/>
    <property type="evidence" value="ECO:0007669"/>
    <property type="project" value="InterPro"/>
</dbReference>
<dbReference type="GO" id="GO:0003677">
    <property type="term" value="F:DNA binding"/>
    <property type="evidence" value="ECO:0007669"/>
    <property type="project" value="UniProtKB-KW"/>
</dbReference>
<evidence type="ECO:0000256" key="6">
    <source>
        <dbReference type="ARBA" id="ARBA00023242"/>
    </source>
</evidence>
<dbReference type="SMART" id="SM01019">
    <property type="entry name" value="B3"/>
    <property type="match status" value="1"/>
</dbReference>
<comment type="subunit">
    <text evidence="8">Homodimers and heterodimers.</text>
</comment>
<evidence type="ECO:0000256" key="9">
    <source>
        <dbReference type="SAM" id="MobiDB-lite"/>
    </source>
</evidence>
<comment type="subcellular location">
    <subcellularLocation>
        <location evidence="1 8">Nucleus</location>
    </subcellularLocation>
</comment>
<evidence type="ECO:0000256" key="7">
    <source>
        <dbReference type="ARBA" id="ARBA00023294"/>
    </source>
</evidence>
<dbReference type="AlphaFoldDB" id="A0AAW1HK50"/>
<dbReference type="SUPFAM" id="SSF54277">
    <property type="entry name" value="CAD &amp; PB1 domains"/>
    <property type="match status" value="1"/>
</dbReference>
<evidence type="ECO:0000256" key="4">
    <source>
        <dbReference type="ARBA" id="ARBA00023125"/>
    </source>
</evidence>